<feature type="compositionally biased region" description="Basic residues" evidence="7">
    <location>
        <begin position="661"/>
        <end position="676"/>
    </location>
</feature>
<comment type="caution">
    <text evidence="11">The sequence shown here is derived from an EMBL/GenBank/DDBJ whole genome shotgun (WGS) entry which is preliminary data.</text>
</comment>
<evidence type="ECO:0000259" key="10">
    <source>
        <dbReference type="Pfam" id="PF07995"/>
    </source>
</evidence>
<feature type="region of interest" description="Disordered" evidence="7">
    <location>
        <begin position="623"/>
        <end position="748"/>
    </location>
</feature>
<feature type="domain" description="Glucose/Sorbosone dehydrogenase" evidence="10">
    <location>
        <begin position="214"/>
        <end position="541"/>
    </location>
</feature>
<evidence type="ECO:0000256" key="5">
    <source>
        <dbReference type="ARBA" id="ARBA00023157"/>
    </source>
</evidence>
<feature type="signal peptide" evidence="8">
    <location>
        <begin position="1"/>
        <end position="32"/>
    </location>
</feature>
<evidence type="ECO:0000256" key="7">
    <source>
        <dbReference type="SAM" id="MobiDB-lite"/>
    </source>
</evidence>
<evidence type="ECO:0000256" key="8">
    <source>
        <dbReference type="SAM" id="SignalP"/>
    </source>
</evidence>
<dbReference type="AlphaFoldDB" id="A0AAV2I850"/>
<dbReference type="EMBL" id="CAXITT010000408">
    <property type="protein sequence ID" value="CAL1540967.1"/>
    <property type="molecule type" value="Genomic_DNA"/>
</dbReference>
<feature type="chain" id="PRO_5043393678" description="HHIP-like protein 2" evidence="8">
    <location>
        <begin position="33"/>
        <end position="784"/>
    </location>
</feature>
<keyword evidence="4 8" id="KW-0732">Signal</keyword>
<name>A0AAV2I850_LYMST</name>
<evidence type="ECO:0000256" key="3">
    <source>
        <dbReference type="ARBA" id="ARBA00022525"/>
    </source>
</evidence>
<dbReference type="GO" id="GO:0005576">
    <property type="term" value="C:extracellular region"/>
    <property type="evidence" value="ECO:0007669"/>
    <property type="project" value="UniProtKB-SubCell"/>
</dbReference>
<proteinExistence type="inferred from homology"/>
<evidence type="ECO:0000256" key="2">
    <source>
        <dbReference type="ARBA" id="ARBA00010658"/>
    </source>
</evidence>
<feature type="compositionally biased region" description="Polar residues" evidence="7">
    <location>
        <begin position="630"/>
        <end position="640"/>
    </location>
</feature>
<dbReference type="PANTHER" id="PTHR19328">
    <property type="entry name" value="HEDGEHOG-INTERACTING PROTEIN"/>
    <property type="match status" value="1"/>
</dbReference>
<evidence type="ECO:0008006" key="13">
    <source>
        <dbReference type="Google" id="ProtNLM"/>
    </source>
</evidence>
<reference evidence="11 12" key="1">
    <citation type="submission" date="2024-04" db="EMBL/GenBank/DDBJ databases">
        <authorList>
            <consortium name="Genoscope - CEA"/>
            <person name="William W."/>
        </authorList>
    </citation>
    <scope>NUCLEOTIDE SEQUENCE [LARGE SCALE GENOMIC DNA]</scope>
</reference>
<dbReference type="SUPFAM" id="SSF50952">
    <property type="entry name" value="Soluble quinoprotein glucose dehydrogenase"/>
    <property type="match status" value="1"/>
</dbReference>
<organism evidence="11 12">
    <name type="scientific">Lymnaea stagnalis</name>
    <name type="common">Great pond snail</name>
    <name type="synonym">Helix stagnalis</name>
    <dbReference type="NCBI Taxonomy" id="6523"/>
    <lineage>
        <taxon>Eukaryota</taxon>
        <taxon>Metazoa</taxon>
        <taxon>Spiralia</taxon>
        <taxon>Lophotrochozoa</taxon>
        <taxon>Mollusca</taxon>
        <taxon>Gastropoda</taxon>
        <taxon>Heterobranchia</taxon>
        <taxon>Euthyneura</taxon>
        <taxon>Panpulmonata</taxon>
        <taxon>Hygrophila</taxon>
        <taxon>Lymnaeoidea</taxon>
        <taxon>Lymnaeidae</taxon>
        <taxon>Lymnaea</taxon>
    </lineage>
</organism>
<dbReference type="Pfam" id="PF03024">
    <property type="entry name" value="Folate_rec"/>
    <property type="match status" value="1"/>
</dbReference>
<feature type="compositionally biased region" description="Basic residues" evidence="7">
    <location>
        <begin position="719"/>
        <end position="729"/>
    </location>
</feature>
<keyword evidence="5" id="KW-1015">Disulfide bond</keyword>
<protein>
    <recommendedName>
        <fullName evidence="13">HHIP-like protein 2</fullName>
    </recommendedName>
</protein>
<evidence type="ECO:0000313" key="11">
    <source>
        <dbReference type="EMBL" id="CAL1540967.1"/>
    </source>
</evidence>
<dbReference type="PANTHER" id="PTHR19328:SF75">
    <property type="entry name" value="ALDOSE SUGAR DEHYDROGENASE YLII"/>
    <property type="match status" value="1"/>
</dbReference>
<feature type="compositionally biased region" description="Basic and acidic residues" evidence="7">
    <location>
        <begin position="641"/>
        <end position="660"/>
    </location>
</feature>
<accession>A0AAV2I850</accession>
<feature type="domain" description="Folate receptor-like" evidence="9">
    <location>
        <begin position="52"/>
        <end position="158"/>
    </location>
</feature>
<keyword evidence="12" id="KW-1185">Reference proteome</keyword>
<evidence type="ECO:0000259" key="9">
    <source>
        <dbReference type="Pfam" id="PF03024"/>
    </source>
</evidence>
<dbReference type="Gene3D" id="2.120.10.30">
    <property type="entry name" value="TolB, C-terminal domain"/>
    <property type="match status" value="1"/>
</dbReference>
<evidence type="ECO:0000256" key="6">
    <source>
        <dbReference type="ARBA" id="ARBA00023180"/>
    </source>
</evidence>
<feature type="compositionally biased region" description="Polar residues" evidence="7">
    <location>
        <begin position="694"/>
        <end position="717"/>
    </location>
</feature>
<dbReference type="InterPro" id="IPR011041">
    <property type="entry name" value="Quinoprot_gluc/sorb_DH_b-prop"/>
</dbReference>
<comment type="similarity">
    <text evidence="2">Belongs to the HHIP family.</text>
</comment>
<dbReference type="InterPro" id="IPR012938">
    <property type="entry name" value="Glc/Sorbosone_DH"/>
</dbReference>
<sequence>MWSYHSRMTLIQNNSHLAIAALLSLALVSVTGHPQCLDFRAPFKPDAPLIFCSDYSHVGCCSSKDDDRLNEEYDYIASQVNQSEWGGCSRMIKEILCQKCSPYAAHIYDAEGTSKARQFPGLCSAFCHTFYAQCRNLMRFLNPRLASKQLLASAERFCEKLSLRDVDYCYPDLLTNPMLQRNLQPAGQVPGNASGCLCLEHVKRSLANPLWARHAGDGSGRLFVAEQKGRVHIYNTRSKRWNRFCFLDLSKQVAVSNRAMDERGFLGLAFHPSYATNGRFFVYYSVKTRGDEPVPPELQDAEFSVDTKIRISELRVSLEDPDRADHKSEQVLLEVLQPYHNHNGGELMFGVDGYLYIFIGDGGGGGDPLDAGQNRSTFLGKVLRIDVDFTDSIKPYVIPPDNPFIGQDGVRPEIYAYGVRNIWRCGMDRGDRKTGEFRGRILCGDVGQDQYEEIDLLKKGANYGWNSREGFECYNKETCGSIGPEELPVYAYSHTIGKSVTGGVFYRGCENPALDGQYIYGDYMSSRLFSLNESGGKWTNKDVSLCGPQLCQGGLVGHIDEYIMSFGEDEEGEIYMLTSYSSKSGTCDGKLYKIVDPVTRGDPVHCETDSTLKARVRLPLKWRVRKAPASHTSSSPQDGNRTLDDTRDEEQKRYRLSIHEKSRRRKRRQRKRRKQKMSAASSRCATREDKTETHTFATISDETPPNKTLKSNTSVICKTSKKKPRKRLKSSAQKKEKSARRRKRRRQRLLKKIRKERKRNGRRKKFKKLRNKMLKGEEEICGCL</sequence>
<evidence type="ECO:0000313" key="12">
    <source>
        <dbReference type="Proteomes" id="UP001497497"/>
    </source>
</evidence>
<dbReference type="Pfam" id="PF07995">
    <property type="entry name" value="GSDH"/>
    <property type="match status" value="1"/>
</dbReference>
<comment type="subcellular location">
    <subcellularLocation>
        <location evidence="1">Secreted</location>
    </subcellularLocation>
</comment>
<keyword evidence="6" id="KW-0325">Glycoprotein</keyword>
<gene>
    <name evidence="11" type="ORF">GSLYS_00014616001</name>
</gene>
<dbReference type="Proteomes" id="UP001497497">
    <property type="component" value="Unassembled WGS sequence"/>
</dbReference>
<dbReference type="InterPro" id="IPR018143">
    <property type="entry name" value="Folate_rcpt-like"/>
</dbReference>
<evidence type="ECO:0000256" key="1">
    <source>
        <dbReference type="ARBA" id="ARBA00004613"/>
    </source>
</evidence>
<dbReference type="InterPro" id="IPR011042">
    <property type="entry name" value="6-blade_b-propeller_TolB-like"/>
</dbReference>
<feature type="compositionally biased region" description="Basic residues" evidence="7">
    <location>
        <begin position="737"/>
        <end position="748"/>
    </location>
</feature>
<keyword evidence="3" id="KW-0964">Secreted</keyword>
<evidence type="ECO:0000256" key="4">
    <source>
        <dbReference type="ARBA" id="ARBA00022729"/>
    </source>
</evidence>